<gene>
    <name evidence="8" type="ORF">AR1Y2_3141</name>
</gene>
<evidence type="ECO:0000256" key="1">
    <source>
        <dbReference type="ARBA" id="ARBA00004167"/>
    </source>
</evidence>
<reference evidence="8 9" key="1">
    <citation type="submission" date="2019-05" db="EMBL/GenBank/DDBJ databases">
        <title>Complete genome sequencing of Anaerostipes rhamnosivorans.</title>
        <authorList>
            <person name="Bui T.P.N."/>
            <person name="de Vos W.M."/>
        </authorList>
    </citation>
    <scope>NUCLEOTIDE SEQUENCE [LARGE SCALE GENOMIC DNA]</scope>
    <source>
        <strain evidence="8 9">1y2</strain>
    </source>
</reference>
<evidence type="ECO:0000256" key="7">
    <source>
        <dbReference type="SAM" id="Phobius"/>
    </source>
</evidence>
<evidence type="ECO:0000313" key="8">
    <source>
        <dbReference type="EMBL" id="QCP36595.1"/>
    </source>
</evidence>
<evidence type="ECO:0000313" key="9">
    <source>
        <dbReference type="Proteomes" id="UP000298653"/>
    </source>
</evidence>
<dbReference type="PANTHER" id="PTHR30093:SF44">
    <property type="entry name" value="TYPE II SECRETION SYSTEM CORE PROTEIN G"/>
    <property type="match status" value="1"/>
</dbReference>
<evidence type="ECO:0000256" key="3">
    <source>
        <dbReference type="ARBA" id="ARBA00022692"/>
    </source>
</evidence>
<dbReference type="Gene3D" id="3.30.700.10">
    <property type="entry name" value="Glycoprotein, Type 4 Pilin"/>
    <property type="match status" value="1"/>
</dbReference>
<keyword evidence="9" id="KW-1185">Reference proteome</keyword>
<name>A0A4P8II91_9FIRM</name>
<dbReference type="KEGG" id="arf:AR1Y2_3141"/>
<evidence type="ECO:0008006" key="10">
    <source>
        <dbReference type="Google" id="ProtNLM"/>
    </source>
</evidence>
<keyword evidence="4 7" id="KW-1133">Transmembrane helix</keyword>
<dbReference type="InterPro" id="IPR045584">
    <property type="entry name" value="Pilin-like"/>
</dbReference>
<keyword evidence="3 7" id="KW-0812">Transmembrane</keyword>
<dbReference type="Pfam" id="PF07963">
    <property type="entry name" value="N_methyl"/>
    <property type="match status" value="1"/>
</dbReference>
<dbReference type="AlphaFoldDB" id="A0A4P8II91"/>
<evidence type="ECO:0000256" key="4">
    <source>
        <dbReference type="ARBA" id="ARBA00022989"/>
    </source>
</evidence>
<dbReference type="Proteomes" id="UP000298653">
    <property type="component" value="Chromosome"/>
</dbReference>
<evidence type="ECO:0000256" key="5">
    <source>
        <dbReference type="ARBA" id="ARBA00023136"/>
    </source>
</evidence>
<proteinExistence type="predicted"/>
<feature type="transmembrane region" description="Helical" evidence="7">
    <location>
        <begin position="7"/>
        <end position="28"/>
    </location>
</feature>
<dbReference type="InterPro" id="IPR012902">
    <property type="entry name" value="N_methyl_site"/>
</dbReference>
<keyword evidence="5 7" id="KW-0472">Membrane</keyword>
<protein>
    <recommendedName>
        <fullName evidence="10">Type IV pilin PilA</fullName>
    </recommendedName>
</protein>
<sequence>MRKKKDGFTLVELIVVLLILAILIALLIPSMTGYIRKAKEKAAIVECRNCVQAAQAILSEQYGETGTAALSSPYSQVLDQAEEKGTIQEIRYNGDYKVTYLKYTTKGKITVVYENDTYRIIRDEAGGGGDSTESGKDEETSGKGVTIIDSSGAKHEIKASSKDGWEQKKDAINNGYGAGFGNGVLYQDQTGLYASVNDPYFGTDQNKDLTLADLSARNPNQLIKIDSGTKLYIKDDVENESGPYLKNVKRGDLCYVDGSYYIAPGPVSEWDKPGQGNWIKLQF</sequence>
<evidence type="ECO:0000256" key="2">
    <source>
        <dbReference type="ARBA" id="ARBA00022481"/>
    </source>
</evidence>
<dbReference type="PANTHER" id="PTHR30093">
    <property type="entry name" value="GENERAL SECRETION PATHWAY PROTEIN G"/>
    <property type="match status" value="1"/>
</dbReference>
<feature type="region of interest" description="Disordered" evidence="6">
    <location>
        <begin position="123"/>
        <end position="145"/>
    </location>
</feature>
<comment type="subcellular location">
    <subcellularLocation>
        <location evidence="1">Membrane</location>
        <topology evidence="1">Single-pass membrane protein</topology>
    </subcellularLocation>
</comment>
<dbReference type="EMBL" id="CP040058">
    <property type="protein sequence ID" value="QCP36595.1"/>
    <property type="molecule type" value="Genomic_DNA"/>
</dbReference>
<organism evidence="8 9">
    <name type="scientific">Anaerostipes rhamnosivorans</name>
    <dbReference type="NCBI Taxonomy" id="1229621"/>
    <lineage>
        <taxon>Bacteria</taxon>
        <taxon>Bacillati</taxon>
        <taxon>Bacillota</taxon>
        <taxon>Clostridia</taxon>
        <taxon>Lachnospirales</taxon>
        <taxon>Lachnospiraceae</taxon>
        <taxon>Anaerostipes</taxon>
    </lineage>
</organism>
<dbReference type="SUPFAM" id="SSF54523">
    <property type="entry name" value="Pili subunits"/>
    <property type="match status" value="1"/>
</dbReference>
<dbReference type="GO" id="GO:0016020">
    <property type="term" value="C:membrane"/>
    <property type="evidence" value="ECO:0007669"/>
    <property type="project" value="UniProtKB-SubCell"/>
</dbReference>
<keyword evidence="2" id="KW-0488">Methylation</keyword>
<evidence type="ECO:0000256" key="6">
    <source>
        <dbReference type="SAM" id="MobiDB-lite"/>
    </source>
</evidence>
<accession>A0A4P8II91</accession>
<dbReference type="NCBIfam" id="TIGR02532">
    <property type="entry name" value="IV_pilin_GFxxxE"/>
    <property type="match status" value="1"/>
</dbReference>
<dbReference type="OrthoDB" id="9920515at2"/>
<dbReference type="RefSeq" id="WP_137329798.1">
    <property type="nucleotide sequence ID" value="NZ_CP040058.1"/>
</dbReference>